<name>A0ACB9E3C4_CICIN</name>
<keyword evidence="2" id="KW-1185">Reference proteome</keyword>
<proteinExistence type="predicted"/>
<reference evidence="2" key="1">
    <citation type="journal article" date="2022" name="Mol. Ecol. Resour.">
        <title>The genomes of chicory, endive, great burdock and yacon provide insights into Asteraceae palaeo-polyploidization history and plant inulin production.</title>
        <authorList>
            <person name="Fan W."/>
            <person name="Wang S."/>
            <person name="Wang H."/>
            <person name="Wang A."/>
            <person name="Jiang F."/>
            <person name="Liu H."/>
            <person name="Zhao H."/>
            <person name="Xu D."/>
            <person name="Zhang Y."/>
        </authorList>
    </citation>
    <scope>NUCLEOTIDE SEQUENCE [LARGE SCALE GENOMIC DNA]</scope>
    <source>
        <strain evidence="2">cv. Punajuju</strain>
    </source>
</reference>
<reference evidence="1 2" key="2">
    <citation type="journal article" date="2022" name="Mol. Ecol. Resour.">
        <title>The genomes of chicory, endive, great burdock and yacon provide insights into Asteraceae paleo-polyploidization history and plant inulin production.</title>
        <authorList>
            <person name="Fan W."/>
            <person name="Wang S."/>
            <person name="Wang H."/>
            <person name="Wang A."/>
            <person name="Jiang F."/>
            <person name="Liu H."/>
            <person name="Zhao H."/>
            <person name="Xu D."/>
            <person name="Zhang Y."/>
        </authorList>
    </citation>
    <scope>NUCLEOTIDE SEQUENCE [LARGE SCALE GENOMIC DNA]</scope>
    <source>
        <strain evidence="2">cv. Punajuju</strain>
        <tissue evidence="1">Leaves</tissue>
    </source>
</reference>
<accession>A0ACB9E3C4</accession>
<evidence type="ECO:0000313" key="1">
    <source>
        <dbReference type="EMBL" id="KAI3753474.1"/>
    </source>
</evidence>
<gene>
    <name evidence="1" type="ORF">L2E82_25528</name>
</gene>
<comment type="caution">
    <text evidence="1">The sequence shown here is derived from an EMBL/GenBank/DDBJ whole genome shotgun (WGS) entry which is preliminary data.</text>
</comment>
<protein>
    <submittedName>
        <fullName evidence="1">Uncharacterized protein</fullName>
    </submittedName>
</protein>
<evidence type="ECO:0000313" key="2">
    <source>
        <dbReference type="Proteomes" id="UP001055811"/>
    </source>
</evidence>
<organism evidence="1 2">
    <name type="scientific">Cichorium intybus</name>
    <name type="common">Chicory</name>
    <dbReference type="NCBI Taxonomy" id="13427"/>
    <lineage>
        <taxon>Eukaryota</taxon>
        <taxon>Viridiplantae</taxon>
        <taxon>Streptophyta</taxon>
        <taxon>Embryophyta</taxon>
        <taxon>Tracheophyta</taxon>
        <taxon>Spermatophyta</taxon>
        <taxon>Magnoliopsida</taxon>
        <taxon>eudicotyledons</taxon>
        <taxon>Gunneridae</taxon>
        <taxon>Pentapetalae</taxon>
        <taxon>asterids</taxon>
        <taxon>campanulids</taxon>
        <taxon>Asterales</taxon>
        <taxon>Asteraceae</taxon>
        <taxon>Cichorioideae</taxon>
        <taxon>Cichorieae</taxon>
        <taxon>Cichoriinae</taxon>
        <taxon>Cichorium</taxon>
    </lineage>
</organism>
<dbReference type="Proteomes" id="UP001055811">
    <property type="component" value="Linkage Group LG04"/>
</dbReference>
<dbReference type="EMBL" id="CM042012">
    <property type="protein sequence ID" value="KAI3753474.1"/>
    <property type="molecule type" value="Genomic_DNA"/>
</dbReference>
<sequence>MYKHSSNGCNRYANRRLLSQIITVLTCTFCIKSLAFEGLSLGSLPPIIQGIKVHELNENHLVFDLMAK</sequence>